<dbReference type="GO" id="GO:0004674">
    <property type="term" value="F:protein serine/threonine kinase activity"/>
    <property type="evidence" value="ECO:0007669"/>
    <property type="project" value="UniProtKB-KW"/>
</dbReference>
<keyword evidence="11 20" id="KW-0547">Nucleotide-binding</keyword>
<dbReference type="EC" id="2.7.11.1" evidence="4"/>
<dbReference type="SUPFAM" id="SSF49899">
    <property type="entry name" value="Concanavalin A-like lectins/glucanases"/>
    <property type="match status" value="2"/>
</dbReference>
<evidence type="ECO:0000256" key="2">
    <source>
        <dbReference type="ARBA" id="ARBA00008536"/>
    </source>
</evidence>
<dbReference type="AlphaFoldDB" id="A0A9R1NZX9"/>
<feature type="transmembrane region" description="Helical" evidence="21">
    <location>
        <begin position="252"/>
        <end position="273"/>
    </location>
</feature>
<dbReference type="PROSITE" id="PS00108">
    <property type="entry name" value="PROTEIN_KINASE_ST"/>
    <property type="match status" value="1"/>
</dbReference>
<dbReference type="PROSITE" id="PS00107">
    <property type="entry name" value="PROTEIN_KINASE_ATP"/>
    <property type="match status" value="1"/>
</dbReference>
<dbReference type="OMA" id="SIRSYHY"/>
<dbReference type="Gramene" id="TRITD2Av1G221440.2">
    <property type="protein sequence ID" value="TRITD2Av1G221440.2"/>
    <property type="gene ID" value="TRITD2Av1G221440"/>
</dbReference>
<evidence type="ECO:0000256" key="13">
    <source>
        <dbReference type="ARBA" id="ARBA00022840"/>
    </source>
</evidence>
<evidence type="ECO:0000256" key="3">
    <source>
        <dbReference type="ARBA" id="ARBA00010217"/>
    </source>
</evidence>
<evidence type="ECO:0000313" key="25">
    <source>
        <dbReference type="Proteomes" id="UP000324705"/>
    </source>
</evidence>
<dbReference type="Gene3D" id="1.10.510.10">
    <property type="entry name" value="Transferase(Phosphotransferase) domain 1"/>
    <property type="match status" value="1"/>
</dbReference>
<keyword evidence="17" id="KW-0325">Glycoprotein</keyword>
<keyword evidence="15 21" id="KW-0472">Membrane</keyword>
<comment type="catalytic activity">
    <reaction evidence="18">
        <text>L-threonyl-[protein] + ATP = O-phospho-L-threonyl-[protein] + ADP + H(+)</text>
        <dbReference type="Rhea" id="RHEA:46608"/>
        <dbReference type="Rhea" id="RHEA-COMP:11060"/>
        <dbReference type="Rhea" id="RHEA-COMP:11605"/>
        <dbReference type="ChEBI" id="CHEBI:15378"/>
        <dbReference type="ChEBI" id="CHEBI:30013"/>
        <dbReference type="ChEBI" id="CHEBI:30616"/>
        <dbReference type="ChEBI" id="CHEBI:61977"/>
        <dbReference type="ChEBI" id="CHEBI:456216"/>
        <dbReference type="EC" id="2.7.11.1"/>
    </reaction>
    <physiologicalReaction direction="left-to-right" evidence="18">
        <dbReference type="Rhea" id="RHEA:46609"/>
    </physiologicalReaction>
</comment>
<evidence type="ECO:0000313" key="24">
    <source>
        <dbReference type="EMBL" id="VAH34260.1"/>
    </source>
</evidence>
<keyword evidence="12" id="KW-0418">Kinase</keyword>
<feature type="chain" id="PRO_5040135352" description="non-specific serine/threonine protein kinase" evidence="22">
    <location>
        <begin position="21"/>
        <end position="638"/>
    </location>
</feature>
<gene>
    <name evidence="24" type="ORF">TRITD_2Av1G221440</name>
</gene>
<protein>
    <recommendedName>
        <fullName evidence="4">non-specific serine/threonine protein kinase</fullName>
        <ecNumber evidence="4">2.7.11.1</ecNumber>
    </recommendedName>
</protein>
<comment type="catalytic activity">
    <reaction evidence="19">
        <text>L-seryl-[protein] + ATP = O-phospho-L-seryl-[protein] + ADP + H(+)</text>
        <dbReference type="Rhea" id="RHEA:17989"/>
        <dbReference type="Rhea" id="RHEA-COMP:9863"/>
        <dbReference type="Rhea" id="RHEA-COMP:11604"/>
        <dbReference type="ChEBI" id="CHEBI:15378"/>
        <dbReference type="ChEBI" id="CHEBI:29999"/>
        <dbReference type="ChEBI" id="CHEBI:30616"/>
        <dbReference type="ChEBI" id="CHEBI:83421"/>
        <dbReference type="ChEBI" id="CHEBI:456216"/>
        <dbReference type="EC" id="2.7.11.1"/>
    </reaction>
    <physiologicalReaction direction="left-to-right" evidence="19">
        <dbReference type="Rhea" id="RHEA:17990"/>
    </physiologicalReaction>
</comment>
<keyword evidence="25" id="KW-1185">Reference proteome</keyword>
<evidence type="ECO:0000259" key="23">
    <source>
        <dbReference type="PROSITE" id="PS50011"/>
    </source>
</evidence>
<dbReference type="Gene3D" id="2.60.120.200">
    <property type="match status" value="2"/>
</dbReference>
<dbReference type="CDD" id="cd06899">
    <property type="entry name" value="lectin_legume_LecRK_Arcelin_ConA"/>
    <property type="match status" value="1"/>
</dbReference>
<comment type="subcellular location">
    <subcellularLocation>
        <location evidence="1">Cell membrane</location>
        <topology evidence="1">Single-pass type I membrane protein</topology>
    </subcellularLocation>
</comment>
<keyword evidence="13 20" id="KW-0067">ATP-binding</keyword>
<evidence type="ECO:0000256" key="11">
    <source>
        <dbReference type="ARBA" id="ARBA00022741"/>
    </source>
</evidence>
<organism evidence="24 25">
    <name type="scientific">Triticum turgidum subsp. durum</name>
    <name type="common">Durum wheat</name>
    <name type="synonym">Triticum durum</name>
    <dbReference type="NCBI Taxonomy" id="4567"/>
    <lineage>
        <taxon>Eukaryota</taxon>
        <taxon>Viridiplantae</taxon>
        <taxon>Streptophyta</taxon>
        <taxon>Embryophyta</taxon>
        <taxon>Tracheophyta</taxon>
        <taxon>Spermatophyta</taxon>
        <taxon>Magnoliopsida</taxon>
        <taxon>Liliopsida</taxon>
        <taxon>Poales</taxon>
        <taxon>Poaceae</taxon>
        <taxon>BOP clade</taxon>
        <taxon>Pooideae</taxon>
        <taxon>Triticodae</taxon>
        <taxon>Triticeae</taxon>
        <taxon>Triticinae</taxon>
        <taxon>Triticum</taxon>
    </lineage>
</organism>
<evidence type="ECO:0000256" key="21">
    <source>
        <dbReference type="SAM" id="Phobius"/>
    </source>
</evidence>
<dbReference type="InterPro" id="IPR011009">
    <property type="entry name" value="Kinase-like_dom_sf"/>
</dbReference>
<comment type="similarity">
    <text evidence="3">In the C-terminal section; belongs to the protein kinase superfamily. Ser/Thr protein kinase family.</text>
</comment>
<dbReference type="InterPro" id="IPR000719">
    <property type="entry name" value="Prot_kinase_dom"/>
</dbReference>
<name>A0A9R1NZX9_TRITD</name>
<evidence type="ECO:0000256" key="10">
    <source>
        <dbReference type="ARBA" id="ARBA00022734"/>
    </source>
</evidence>
<evidence type="ECO:0000256" key="20">
    <source>
        <dbReference type="PROSITE-ProRule" id="PRU10141"/>
    </source>
</evidence>
<dbReference type="InterPro" id="IPR050528">
    <property type="entry name" value="L-type_Lectin-RKs"/>
</dbReference>
<keyword evidence="14 21" id="KW-1133">Transmembrane helix</keyword>
<dbReference type="EMBL" id="LT934113">
    <property type="protein sequence ID" value="VAH34260.1"/>
    <property type="molecule type" value="Genomic_DNA"/>
</dbReference>
<evidence type="ECO:0000256" key="19">
    <source>
        <dbReference type="ARBA" id="ARBA00048977"/>
    </source>
</evidence>
<evidence type="ECO:0000256" key="17">
    <source>
        <dbReference type="ARBA" id="ARBA00023180"/>
    </source>
</evidence>
<evidence type="ECO:0000256" key="15">
    <source>
        <dbReference type="ARBA" id="ARBA00023136"/>
    </source>
</evidence>
<feature type="binding site" evidence="20">
    <location>
        <position position="338"/>
    </location>
    <ligand>
        <name>ATP</name>
        <dbReference type="ChEBI" id="CHEBI:30616"/>
    </ligand>
</feature>
<dbReference type="Pfam" id="PF00069">
    <property type="entry name" value="Pkinase"/>
    <property type="match status" value="1"/>
</dbReference>
<evidence type="ECO:0000256" key="9">
    <source>
        <dbReference type="ARBA" id="ARBA00022729"/>
    </source>
</evidence>
<dbReference type="Proteomes" id="UP000324705">
    <property type="component" value="Chromosome 2A"/>
</dbReference>
<dbReference type="PANTHER" id="PTHR27007">
    <property type="match status" value="1"/>
</dbReference>
<dbReference type="Gene3D" id="3.30.200.20">
    <property type="entry name" value="Phosphorylase Kinase, domain 1"/>
    <property type="match status" value="1"/>
</dbReference>
<keyword evidence="10" id="KW-0430">Lectin</keyword>
<dbReference type="InterPro" id="IPR001220">
    <property type="entry name" value="Legume_lectin_dom"/>
</dbReference>
<reference evidence="24 25" key="1">
    <citation type="submission" date="2017-09" db="EMBL/GenBank/DDBJ databases">
        <authorList>
            <consortium name="International Durum Wheat Genome Sequencing Consortium (IDWGSC)"/>
            <person name="Milanesi L."/>
        </authorList>
    </citation>
    <scope>NUCLEOTIDE SEQUENCE [LARGE SCALE GENOMIC DNA]</scope>
    <source>
        <strain evidence="25">cv. Svevo</strain>
    </source>
</reference>
<feature type="signal peptide" evidence="22">
    <location>
        <begin position="1"/>
        <end position="20"/>
    </location>
</feature>
<comment type="similarity">
    <text evidence="2">In the N-terminal section; belongs to the leguminous lectin family.</text>
</comment>
<keyword evidence="9 22" id="KW-0732">Signal</keyword>
<dbReference type="GO" id="GO:0005524">
    <property type="term" value="F:ATP binding"/>
    <property type="evidence" value="ECO:0007669"/>
    <property type="project" value="UniProtKB-UniRule"/>
</dbReference>
<dbReference type="PROSITE" id="PS50011">
    <property type="entry name" value="PROTEIN_KINASE_DOM"/>
    <property type="match status" value="1"/>
</dbReference>
<evidence type="ECO:0000256" key="8">
    <source>
        <dbReference type="ARBA" id="ARBA00022692"/>
    </source>
</evidence>
<accession>A0A9R1NZX9</accession>
<evidence type="ECO:0000256" key="6">
    <source>
        <dbReference type="ARBA" id="ARBA00022527"/>
    </source>
</evidence>
<dbReference type="GO" id="GO:0030246">
    <property type="term" value="F:carbohydrate binding"/>
    <property type="evidence" value="ECO:0007669"/>
    <property type="project" value="UniProtKB-KW"/>
</dbReference>
<evidence type="ECO:0000256" key="18">
    <source>
        <dbReference type="ARBA" id="ARBA00048659"/>
    </source>
</evidence>
<evidence type="ECO:0000256" key="7">
    <source>
        <dbReference type="ARBA" id="ARBA00022679"/>
    </source>
</evidence>
<evidence type="ECO:0000256" key="1">
    <source>
        <dbReference type="ARBA" id="ARBA00004251"/>
    </source>
</evidence>
<feature type="domain" description="Protein kinase" evidence="23">
    <location>
        <begin position="307"/>
        <end position="593"/>
    </location>
</feature>
<proteinExistence type="inferred from homology"/>
<dbReference type="GO" id="GO:0005886">
    <property type="term" value="C:plasma membrane"/>
    <property type="evidence" value="ECO:0007669"/>
    <property type="project" value="UniProtKB-SubCell"/>
</dbReference>
<dbReference type="SUPFAM" id="SSF56112">
    <property type="entry name" value="Protein kinase-like (PK-like)"/>
    <property type="match status" value="1"/>
</dbReference>
<sequence>MPLLLLLLLLGLAGPRRAAAADEQFVFDGFTGANLTMDGMATVTPNGLLQLSNATSQLKGHAFFPTPLQFHRAPNSTAMRSFSTAFVIGIIGATNHLFAVEFDTILNSEFNDMSGNHVGVDVNGLNSVDADNAGYYDDDGTGAFRNISLVDRKPMQVWVDFDGRTMQVNVTMAPLQVARPKRPLLSAVVNLSSVIDGTAYVGFSSSSGILFCRHYVLGWSFKMNGAAPALNISSLPSMPVTFPKPRSKVLEIVLPIASALLVFAVAAAVFVCMRRRRMFGELKEDWEATFGPHRFSYKDLYHATDGFSDERLLGIGGFGRVYRGTLPKSKSAEIAVKKVSHGSRQGMREFVAEVVTIGRLRHRNLVQLLGYCRRKGELLLVYDYMPNGSLDKHLYDDGEKKTAAAAGLGWGQRFRIIKGVASGLLYLHEDWEQVVVHRDIKASNVLLDADMNGRLGDFGLARLYDHGTDPHTTHVVGTMGYLAPELGHTGRASKASDVFALGAFMLEVACGRKPVVQDARDNHLVLVDWVLDQWRAGAVTGAVDPRLGGDVVEEEASLVLRLGLLCSHPLPGARPTTRQVAQYLDGDLKLPELSPTYQSFNMLALMQDQGFDPYVMSYPMTSITAGTMSQMSDLSGGR</sequence>
<evidence type="ECO:0000256" key="4">
    <source>
        <dbReference type="ARBA" id="ARBA00012513"/>
    </source>
</evidence>
<dbReference type="GO" id="GO:1901001">
    <property type="term" value="P:negative regulation of response to salt stress"/>
    <property type="evidence" value="ECO:0007669"/>
    <property type="project" value="UniProtKB-ARBA"/>
</dbReference>
<evidence type="ECO:0000256" key="22">
    <source>
        <dbReference type="SAM" id="SignalP"/>
    </source>
</evidence>
<dbReference type="FunFam" id="2.60.120.200:FF:000560">
    <property type="entry name" value="L-type lectin-domain containing receptor kinase V.9"/>
    <property type="match status" value="1"/>
</dbReference>
<dbReference type="SMART" id="SM00220">
    <property type="entry name" value="S_TKc"/>
    <property type="match status" value="1"/>
</dbReference>
<keyword evidence="8 21" id="KW-0812">Transmembrane</keyword>
<dbReference type="Pfam" id="PF00139">
    <property type="entry name" value="Lectin_legB"/>
    <property type="match status" value="2"/>
</dbReference>
<dbReference type="FunFam" id="1.10.510.10:FF:000517">
    <property type="entry name" value="Putative receptor kinase Lecrk"/>
    <property type="match status" value="1"/>
</dbReference>
<evidence type="ECO:0000256" key="12">
    <source>
        <dbReference type="ARBA" id="ARBA00022777"/>
    </source>
</evidence>
<keyword evidence="5" id="KW-1003">Cell membrane</keyword>
<dbReference type="FunFam" id="3.30.200.20:FF:000112">
    <property type="entry name" value="Lectin-domain containing receptor kinase A4.3"/>
    <property type="match status" value="1"/>
</dbReference>
<evidence type="ECO:0000256" key="14">
    <source>
        <dbReference type="ARBA" id="ARBA00022989"/>
    </source>
</evidence>
<evidence type="ECO:0000256" key="5">
    <source>
        <dbReference type="ARBA" id="ARBA00022475"/>
    </source>
</evidence>
<dbReference type="InterPro" id="IPR013320">
    <property type="entry name" value="ConA-like_dom_sf"/>
</dbReference>
<keyword evidence="16" id="KW-0675">Receptor</keyword>
<dbReference type="InterPro" id="IPR017441">
    <property type="entry name" value="Protein_kinase_ATP_BS"/>
</dbReference>
<dbReference type="InterPro" id="IPR008271">
    <property type="entry name" value="Ser/Thr_kinase_AS"/>
</dbReference>
<dbReference type="CDD" id="cd14066">
    <property type="entry name" value="STKc_IRAK"/>
    <property type="match status" value="1"/>
</dbReference>
<keyword evidence="6" id="KW-0723">Serine/threonine-protein kinase</keyword>
<evidence type="ECO:0000256" key="16">
    <source>
        <dbReference type="ARBA" id="ARBA00023170"/>
    </source>
</evidence>
<keyword evidence="7" id="KW-0808">Transferase</keyword>